<evidence type="ECO:0000313" key="2">
    <source>
        <dbReference type="EMBL" id="MDQ0116748.1"/>
    </source>
</evidence>
<dbReference type="RefSeq" id="WP_307210523.1">
    <property type="nucleotide sequence ID" value="NZ_JAUSSU010000024.1"/>
</dbReference>
<dbReference type="PANTHER" id="PTHR11236:SF50">
    <property type="entry name" value="AMINODEOXYCHORISMATE SYNTHASE COMPONENT 1"/>
    <property type="match status" value="1"/>
</dbReference>
<comment type="caution">
    <text evidence="2">The sequence shown here is derived from an EMBL/GenBank/DDBJ whole genome shotgun (WGS) entry which is preliminary data.</text>
</comment>
<dbReference type="Proteomes" id="UP001229346">
    <property type="component" value="Unassembled WGS sequence"/>
</dbReference>
<dbReference type="InterPro" id="IPR015890">
    <property type="entry name" value="Chorismate_C"/>
</dbReference>
<dbReference type="InterPro" id="IPR019999">
    <property type="entry name" value="Anth_synth_I-like"/>
</dbReference>
<name>A0ABT9UAX4_PAEHA</name>
<proteinExistence type="predicted"/>
<dbReference type="InterPro" id="IPR005801">
    <property type="entry name" value="ADC_synthase"/>
</dbReference>
<dbReference type="EC" id="2.6.1.85" evidence="2"/>
<evidence type="ECO:0000313" key="3">
    <source>
        <dbReference type="Proteomes" id="UP001229346"/>
    </source>
</evidence>
<dbReference type="InterPro" id="IPR005802">
    <property type="entry name" value="ADC_synth_comp_1"/>
</dbReference>
<dbReference type="EMBL" id="JAUSSU010000024">
    <property type="protein sequence ID" value="MDQ0116748.1"/>
    <property type="molecule type" value="Genomic_DNA"/>
</dbReference>
<protein>
    <submittedName>
        <fullName evidence="2">Para-aminobenzoate synthetase/4-amino-4-deoxychorismate lyase</fullName>
        <ecNumber evidence="2">2.6.1.85</ecNumber>
        <ecNumber evidence="2">4.1.3.38</ecNumber>
    </submittedName>
</protein>
<reference evidence="2 3" key="1">
    <citation type="submission" date="2023-07" db="EMBL/GenBank/DDBJ databases">
        <title>Sorghum-associated microbial communities from plants grown in Nebraska, USA.</title>
        <authorList>
            <person name="Schachtman D."/>
        </authorList>
    </citation>
    <scope>NUCLEOTIDE SEQUENCE [LARGE SCALE GENOMIC DNA]</scope>
    <source>
        <strain evidence="2 3">CC482</strain>
    </source>
</reference>
<keyword evidence="2" id="KW-0456">Lyase</keyword>
<keyword evidence="2" id="KW-0032">Aminotransferase</keyword>
<dbReference type="Pfam" id="PF00425">
    <property type="entry name" value="Chorismate_bind"/>
    <property type="match status" value="1"/>
</dbReference>
<gene>
    <name evidence="2" type="ORF">J2T15_006230</name>
</gene>
<dbReference type="GO" id="GO:0046820">
    <property type="term" value="F:4-amino-4-deoxychorismate synthase activity"/>
    <property type="evidence" value="ECO:0007669"/>
    <property type="project" value="UniProtKB-EC"/>
</dbReference>
<dbReference type="PANTHER" id="PTHR11236">
    <property type="entry name" value="AMINOBENZOATE/ANTHRANILATE SYNTHASE"/>
    <property type="match status" value="1"/>
</dbReference>
<keyword evidence="3" id="KW-1185">Reference proteome</keyword>
<dbReference type="SUPFAM" id="SSF56322">
    <property type="entry name" value="ADC synthase"/>
    <property type="match status" value="1"/>
</dbReference>
<dbReference type="NCBIfam" id="TIGR00553">
    <property type="entry name" value="pabB"/>
    <property type="match status" value="1"/>
</dbReference>
<dbReference type="Gene3D" id="3.60.120.10">
    <property type="entry name" value="Anthranilate synthase"/>
    <property type="match status" value="1"/>
</dbReference>
<evidence type="ECO:0000259" key="1">
    <source>
        <dbReference type="Pfam" id="PF00425"/>
    </source>
</evidence>
<keyword evidence="2" id="KW-0808">Transferase</keyword>
<dbReference type="EC" id="4.1.3.38" evidence="2"/>
<organism evidence="2 3">
    <name type="scientific">Paenibacillus harenae</name>
    <dbReference type="NCBI Taxonomy" id="306543"/>
    <lineage>
        <taxon>Bacteria</taxon>
        <taxon>Bacillati</taxon>
        <taxon>Bacillota</taxon>
        <taxon>Bacilli</taxon>
        <taxon>Bacillales</taxon>
        <taxon>Paenibacillaceae</taxon>
        <taxon>Paenibacillus</taxon>
    </lineage>
</organism>
<accession>A0ABT9UAX4</accession>
<sequence>MKDEPIIIIDFNQKRLKFEKPLQVWQTHKPENIKSIFEKVQEAINGQLYVAGYVSYECAPAFERHLSVCEPDAEFPLVWFGVYDKPVEEDAIREHGGYCVSDWKANTDRVKYEKNIESIHAAIASGETYQVNYSMRLRTEFSGDDFAYYEDLRVVQQGNYSAYLNVGRYRILSVSPELFFHWNGDVIRTKPMKGTLPKSESKRALHESEKNRTENVMIVDLLRNDLGRIAKTGTIKVPKLFEIEEYPTLYQMTSTVEANTKPGLTLFDIFQAMFPCGSITGAPKISTMKIISSLEQEPRHIYCGAIGLVVPGEGITFNVAIRTVLVDTHTQQAVYGVGGGIIWDSTAEEEYEEMKTKSRVLTYRNERGKTEA</sequence>
<dbReference type="GO" id="GO:0008696">
    <property type="term" value="F:4-amino-4-deoxychorismate lyase activity"/>
    <property type="evidence" value="ECO:0007669"/>
    <property type="project" value="UniProtKB-EC"/>
</dbReference>
<feature type="domain" description="Chorismate-utilising enzyme C-terminal" evidence="1">
    <location>
        <begin position="111"/>
        <end position="357"/>
    </location>
</feature>
<dbReference type="PRINTS" id="PR00095">
    <property type="entry name" value="ANTSNTHASEI"/>
</dbReference>